<dbReference type="PANTHER" id="PTHR39206:SF1">
    <property type="entry name" value="SLL8004 PROTEIN"/>
    <property type="match status" value="1"/>
</dbReference>
<sequence length="226" mass="24561">MLQPSCIILGGPNGSGKTSAFAKLNLDGVWVNADEIARALPDSGGGKSRERRASEIALRQLSELVGARQPFVFEATLSSRHSINLMSRAKAAGFLVGLYYVALDDVETNVERVRQRVLKGGHDIPETVIRKRYKRSLDNLAEALRWADEVLLIDNSAIQPHEVIRISSGEVKASAIDEGKELHRLFSAKVCEAYALVHLDGGFKTTGPIRPVQNSPIHGAEPDAEG</sequence>
<dbReference type="EMBL" id="JBAKBE010000002">
    <property type="protein sequence ID" value="MEH0095574.1"/>
    <property type="molecule type" value="Genomic_DNA"/>
</dbReference>
<gene>
    <name evidence="1" type="ORF">V6L76_04900</name>
</gene>
<protein>
    <submittedName>
        <fullName evidence="1">AAA family ATPase</fullName>
    </submittedName>
</protein>
<evidence type="ECO:0000313" key="1">
    <source>
        <dbReference type="EMBL" id="MEH0095574.1"/>
    </source>
</evidence>
<accession>A0ABU7ZK15</accession>
<dbReference type="PANTHER" id="PTHR39206">
    <property type="entry name" value="SLL8004 PROTEIN"/>
    <property type="match status" value="1"/>
</dbReference>
<dbReference type="Pfam" id="PF13671">
    <property type="entry name" value="AAA_33"/>
    <property type="match status" value="1"/>
</dbReference>
<dbReference type="Proteomes" id="UP001380822">
    <property type="component" value="Unassembled WGS sequence"/>
</dbReference>
<proteinExistence type="predicted"/>
<reference evidence="1 2" key="1">
    <citation type="submission" date="2024-02" db="EMBL/GenBank/DDBJ databases">
        <title>A new putative Pannonibacter species isolated from two cases of bloodstream infections in paediatric patients.</title>
        <authorList>
            <person name="Castellana S."/>
            <person name="De Laurentiis V."/>
            <person name="Grassi M."/>
            <person name="De Leonardis F."/>
            <person name="Mosca A."/>
            <person name="De Carlo C."/>
            <person name="Sparapano E."/>
            <person name="Ronga L."/>
            <person name="Santacroce L."/>
            <person name="Chironna M."/>
            <person name="De Robertis A."/>
            <person name="Bianco A."/>
            <person name="Del Sambro L."/>
            <person name="Capozzi L."/>
            <person name="Parisi A."/>
        </authorList>
    </citation>
    <scope>NUCLEOTIDE SEQUENCE [LARGE SCALE GENOMIC DNA]</scope>
    <source>
        <strain evidence="1 2">Pt2</strain>
    </source>
</reference>
<dbReference type="SUPFAM" id="SSF52540">
    <property type="entry name" value="P-loop containing nucleoside triphosphate hydrolases"/>
    <property type="match status" value="1"/>
</dbReference>
<dbReference type="InterPro" id="IPR027417">
    <property type="entry name" value="P-loop_NTPase"/>
</dbReference>
<dbReference type="RefSeq" id="WP_334250390.1">
    <property type="nucleotide sequence ID" value="NZ_JBAKBE010000002.1"/>
</dbReference>
<organism evidence="1 2">
    <name type="scientific">Pannonibacter anstelovis</name>
    <dbReference type="NCBI Taxonomy" id="3121537"/>
    <lineage>
        <taxon>Bacteria</taxon>
        <taxon>Pseudomonadati</taxon>
        <taxon>Pseudomonadota</taxon>
        <taxon>Alphaproteobacteria</taxon>
        <taxon>Hyphomicrobiales</taxon>
        <taxon>Stappiaceae</taxon>
        <taxon>Pannonibacter</taxon>
    </lineage>
</organism>
<keyword evidence="2" id="KW-1185">Reference proteome</keyword>
<comment type="caution">
    <text evidence="1">The sequence shown here is derived from an EMBL/GenBank/DDBJ whole genome shotgun (WGS) entry which is preliminary data.</text>
</comment>
<name>A0ABU7ZK15_9HYPH</name>
<evidence type="ECO:0000313" key="2">
    <source>
        <dbReference type="Proteomes" id="UP001380822"/>
    </source>
</evidence>
<dbReference type="Gene3D" id="3.40.50.300">
    <property type="entry name" value="P-loop containing nucleotide triphosphate hydrolases"/>
    <property type="match status" value="1"/>
</dbReference>